<evidence type="ECO:0000313" key="3">
    <source>
        <dbReference type="Proteomes" id="UP001523565"/>
    </source>
</evidence>
<dbReference type="InterPro" id="IPR007138">
    <property type="entry name" value="ABM_dom"/>
</dbReference>
<dbReference type="InterPro" id="IPR050744">
    <property type="entry name" value="AI-2_Isomerase_LsrG"/>
</dbReference>
<name>A0ABT1EDT1_9FIRM</name>
<reference evidence="2 3" key="1">
    <citation type="journal article" date="2022" name="Genome Biol. Evol.">
        <title>Host diet, physiology and behaviors set the stage for Lachnospiraceae cladogenesis.</title>
        <authorList>
            <person name="Vera-Ponce De Leon A."/>
            <person name="Schneider M."/>
            <person name="Jahnes B.C."/>
            <person name="Sadowski V."/>
            <person name="Camuy-Velez L.A."/>
            <person name="Duan J."/>
            <person name="Sabree Z.L."/>
        </authorList>
    </citation>
    <scope>NUCLEOTIDE SEQUENCE [LARGE SCALE GENOMIC DNA]</scope>
    <source>
        <strain evidence="2 3">PAL227</strain>
    </source>
</reference>
<dbReference type="RefSeq" id="WP_262067750.1">
    <property type="nucleotide sequence ID" value="NZ_JAMXOC010000001.1"/>
</dbReference>
<organism evidence="2 3">
    <name type="scientific">Ohessyouella blattaphilus</name>
    <dbReference type="NCBI Taxonomy" id="2949333"/>
    <lineage>
        <taxon>Bacteria</taxon>
        <taxon>Bacillati</taxon>
        <taxon>Bacillota</taxon>
        <taxon>Clostridia</taxon>
        <taxon>Lachnospirales</taxon>
        <taxon>Lachnospiraceae</taxon>
        <taxon>Ohessyouella</taxon>
    </lineage>
</organism>
<sequence>MIRVVAKFQLKPEEKLPARALFEELIAATRKEYGCAGYDLAQSTEDENLLVVLESWESQEALDVHGKSEHFTRIVPQLVAMCQNPPMIDSFIQII</sequence>
<dbReference type="Proteomes" id="UP001523565">
    <property type="component" value="Unassembled WGS sequence"/>
</dbReference>
<dbReference type="SUPFAM" id="SSF54909">
    <property type="entry name" value="Dimeric alpha+beta barrel"/>
    <property type="match status" value="1"/>
</dbReference>
<proteinExistence type="predicted"/>
<feature type="domain" description="ABM" evidence="1">
    <location>
        <begin position="2"/>
        <end position="91"/>
    </location>
</feature>
<dbReference type="PANTHER" id="PTHR33336:SF15">
    <property type="entry name" value="ABM DOMAIN-CONTAINING PROTEIN"/>
    <property type="match status" value="1"/>
</dbReference>
<dbReference type="PROSITE" id="PS51725">
    <property type="entry name" value="ABM"/>
    <property type="match status" value="1"/>
</dbReference>
<dbReference type="EMBL" id="JAMZFV010000001">
    <property type="protein sequence ID" value="MCP1108845.1"/>
    <property type="molecule type" value="Genomic_DNA"/>
</dbReference>
<dbReference type="Pfam" id="PF03992">
    <property type="entry name" value="ABM"/>
    <property type="match status" value="1"/>
</dbReference>
<keyword evidence="2" id="KW-0560">Oxidoreductase</keyword>
<dbReference type="InterPro" id="IPR011008">
    <property type="entry name" value="Dimeric_a/b-barrel"/>
</dbReference>
<evidence type="ECO:0000313" key="2">
    <source>
        <dbReference type="EMBL" id="MCP1108845.1"/>
    </source>
</evidence>
<keyword evidence="3" id="KW-1185">Reference proteome</keyword>
<dbReference type="Gene3D" id="3.30.70.100">
    <property type="match status" value="1"/>
</dbReference>
<keyword evidence="2" id="KW-0503">Monooxygenase</keyword>
<comment type="caution">
    <text evidence="2">The sequence shown here is derived from an EMBL/GenBank/DDBJ whole genome shotgun (WGS) entry which is preliminary data.</text>
</comment>
<gene>
    <name evidence="2" type="ORF">NK118_01085</name>
</gene>
<dbReference type="GO" id="GO:0004497">
    <property type="term" value="F:monooxygenase activity"/>
    <property type="evidence" value="ECO:0007669"/>
    <property type="project" value="UniProtKB-KW"/>
</dbReference>
<dbReference type="PANTHER" id="PTHR33336">
    <property type="entry name" value="QUINOL MONOOXYGENASE YGIN-RELATED"/>
    <property type="match status" value="1"/>
</dbReference>
<accession>A0ABT1EDT1</accession>
<protein>
    <submittedName>
        <fullName evidence="2">Antibiotic biosynthesis monooxygenase</fullName>
    </submittedName>
</protein>
<evidence type="ECO:0000259" key="1">
    <source>
        <dbReference type="PROSITE" id="PS51725"/>
    </source>
</evidence>